<reference evidence="9" key="1">
    <citation type="submission" date="2021-02" db="EMBL/GenBank/DDBJ databases">
        <title>Infant gut strain persistence is associated with maternal origin, phylogeny, and functional potential including surface adhesion and iron acquisition.</title>
        <authorList>
            <person name="Lou Y.C."/>
        </authorList>
    </citation>
    <scope>NUCLEOTIDE SEQUENCE</scope>
    <source>
        <strain evidence="9">L3_101_000G1_dasL3_101_000G1_concoct_7_sub</strain>
    </source>
</reference>
<organism evidence="9 10">
    <name type="scientific">Campylobacter concisus</name>
    <dbReference type="NCBI Taxonomy" id="199"/>
    <lineage>
        <taxon>Bacteria</taxon>
        <taxon>Pseudomonadati</taxon>
        <taxon>Campylobacterota</taxon>
        <taxon>Epsilonproteobacteria</taxon>
        <taxon>Campylobacterales</taxon>
        <taxon>Campylobacteraceae</taxon>
        <taxon>Campylobacter</taxon>
    </lineage>
</organism>
<dbReference type="PROSITE" id="PS50861">
    <property type="entry name" value="AA_TRNA_LIGASE_II_GLYAB"/>
    <property type="match status" value="1"/>
</dbReference>
<gene>
    <name evidence="9" type="primary">glyS</name>
    <name evidence="9" type="ORF">KIC69_11205</name>
</gene>
<dbReference type="GO" id="GO:0005524">
    <property type="term" value="F:ATP binding"/>
    <property type="evidence" value="ECO:0007669"/>
    <property type="project" value="UniProtKB-KW"/>
</dbReference>
<protein>
    <recommendedName>
        <fullName evidence="2">glycine--tRNA ligase</fullName>
        <ecNumber evidence="2">6.1.1.14</ecNumber>
    </recommendedName>
</protein>
<dbReference type="Proteomes" id="UP000824019">
    <property type="component" value="Unassembled WGS sequence"/>
</dbReference>
<evidence type="ECO:0000256" key="8">
    <source>
        <dbReference type="ARBA" id="ARBA00047937"/>
    </source>
</evidence>
<feature type="non-terminal residue" evidence="9">
    <location>
        <position position="348"/>
    </location>
</feature>
<keyword evidence="4" id="KW-0547">Nucleotide-binding</keyword>
<dbReference type="Pfam" id="PF02092">
    <property type="entry name" value="tRNA_synt_2f"/>
    <property type="match status" value="1"/>
</dbReference>
<evidence type="ECO:0000256" key="4">
    <source>
        <dbReference type="ARBA" id="ARBA00022741"/>
    </source>
</evidence>
<dbReference type="PANTHER" id="PTHR30075">
    <property type="entry name" value="GLYCYL-TRNA SYNTHETASE"/>
    <property type="match status" value="1"/>
</dbReference>
<accession>A0A9E1BC19</accession>
<evidence type="ECO:0000256" key="5">
    <source>
        <dbReference type="ARBA" id="ARBA00022840"/>
    </source>
</evidence>
<comment type="catalytic activity">
    <reaction evidence="8">
        <text>tRNA(Gly) + glycine + ATP = glycyl-tRNA(Gly) + AMP + diphosphate</text>
        <dbReference type="Rhea" id="RHEA:16013"/>
        <dbReference type="Rhea" id="RHEA-COMP:9664"/>
        <dbReference type="Rhea" id="RHEA-COMP:9683"/>
        <dbReference type="ChEBI" id="CHEBI:30616"/>
        <dbReference type="ChEBI" id="CHEBI:33019"/>
        <dbReference type="ChEBI" id="CHEBI:57305"/>
        <dbReference type="ChEBI" id="CHEBI:78442"/>
        <dbReference type="ChEBI" id="CHEBI:78522"/>
        <dbReference type="ChEBI" id="CHEBI:456215"/>
        <dbReference type="EC" id="6.1.1.14"/>
    </reaction>
</comment>
<dbReference type="AlphaFoldDB" id="A0A9E1BC19"/>
<proteinExistence type="inferred from homology"/>
<evidence type="ECO:0000256" key="6">
    <source>
        <dbReference type="ARBA" id="ARBA00022917"/>
    </source>
</evidence>
<evidence type="ECO:0000256" key="3">
    <source>
        <dbReference type="ARBA" id="ARBA00022598"/>
    </source>
</evidence>
<name>A0A9E1BC19_9BACT</name>
<dbReference type="InterPro" id="IPR015944">
    <property type="entry name" value="Gly-tRNA-synth_bsu"/>
</dbReference>
<dbReference type="GO" id="GO:0006426">
    <property type="term" value="P:glycyl-tRNA aminoacylation"/>
    <property type="evidence" value="ECO:0007669"/>
    <property type="project" value="InterPro"/>
</dbReference>
<evidence type="ECO:0000256" key="1">
    <source>
        <dbReference type="ARBA" id="ARBA00008226"/>
    </source>
</evidence>
<dbReference type="PRINTS" id="PR01045">
    <property type="entry name" value="TRNASYNTHGB"/>
</dbReference>
<dbReference type="EMBL" id="JAHAKR010000757">
    <property type="protein sequence ID" value="MBS5831370.1"/>
    <property type="molecule type" value="Genomic_DNA"/>
</dbReference>
<evidence type="ECO:0000313" key="9">
    <source>
        <dbReference type="EMBL" id="MBS5831370.1"/>
    </source>
</evidence>
<dbReference type="SUPFAM" id="SSF109604">
    <property type="entry name" value="HD-domain/PDEase-like"/>
    <property type="match status" value="1"/>
</dbReference>
<dbReference type="NCBIfam" id="TIGR00211">
    <property type="entry name" value="glyS"/>
    <property type="match status" value="1"/>
</dbReference>
<evidence type="ECO:0000256" key="2">
    <source>
        <dbReference type="ARBA" id="ARBA00012829"/>
    </source>
</evidence>
<evidence type="ECO:0000256" key="7">
    <source>
        <dbReference type="ARBA" id="ARBA00023146"/>
    </source>
</evidence>
<feature type="non-terminal residue" evidence="9">
    <location>
        <position position="1"/>
    </location>
</feature>
<dbReference type="EC" id="6.1.1.14" evidence="2"/>
<keyword evidence="7" id="KW-0030">Aminoacyl-tRNA synthetase</keyword>
<dbReference type="GO" id="GO:0004820">
    <property type="term" value="F:glycine-tRNA ligase activity"/>
    <property type="evidence" value="ECO:0007669"/>
    <property type="project" value="UniProtKB-EC"/>
</dbReference>
<comment type="similarity">
    <text evidence="1">Belongs to the class-II aminoacyl-tRNA synthetase family.</text>
</comment>
<keyword evidence="3 9" id="KW-0436">Ligase</keyword>
<evidence type="ECO:0000313" key="10">
    <source>
        <dbReference type="Proteomes" id="UP000824019"/>
    </source>
</evidence>
<dbReference type="InterPro" id="IPR006194">
    <property type="entry name" value="Gly-tRNA-synth_heterodimer"/>
</dbReference>
<comment type="caution">
    <text evidence="9">The sequence shown here is derived from an EMBL/GenBank/DDBJ whole genome shotgun (WGS) entry which is preliminary data.</text>
</comment>
<keyword evidence="6" id="KW-0648">Protein biosynthesis</keyword>
<dbReference type="GO" id="GO:0005829">
    <property type="term" value="C:cytosol"/>
    <property type="evidence" value="ECO:0007669"/>
    <property type="project" value="TreeGrafter"/>
</dbReference>
<dbReference type="PANTHER" id="PTHR30075:SF2">
    <property type="entry name" value="GLYCINE--TRNA LIGASE, CHLOROPLASTIC_MITOCHONDRIAL 2"/>
    <property type="match status" value="1"/>
</dbReference>
<sequence>ALLGSFEEEFLEVPSEVIITSMKENQRYFPVFKNDKLANGFVVVSNAITKDYSLIIKGNEKVLRARLSDAMFFWQSDLKTEFGPEKLKNITYLKELGSIYEKELRELKVAKKLATNYDELLKKEAGEYVAKLERAVMLSKADLTTQMVYEFTELQGIMGAYYAKAKNEDENVVLAIKEQYLPDGEEAQCPSKVFSSVVALSNKLDTLMGLFSIGKIPSGTKDPYALRRAANGVIKIVLAHSLKFNVKEILEDIAKEYKKFDVEVLINFILDRLYTFFDANASIVKACIKSGEKDILELTKMIEALAKISSEPNFRENFSTFKRLANIIKDDKFSKVDESLFEIDAEKA</sequence>
<keyword evidence="5" id="KW-0067">ATP-binding</keyword>